<dbReference type="Gene3D" id="1.20.120.520">
    <property type="entry name" value="nmb1532 protein domain like"/>
    <property type="match status" value="1"/>
</dbReference>
<dbReference type="CDD" id="cd12108">
    <property type="entry name" value="Hr-like"/>
    <property type="match status" value="1"/>
</dbReference>
<keyword evidence="3" id="KW-1185">Reference proteome</keyword>
<dbReference type="EMBL" id="MU853879">
    <property type="protein sequence ID" value="KAK3936573.1"/>
    <property type="molecule type" value="Genomic_DNA"/>
</dbReference>
<dbReference type="Pfam" id="PF01814">
    <property type="entry name" value="Hemerythrin"/>
    <property type="match status" value="1"/>
</dbReference>
<evidence type="ECO:0000313" key="3">
    <source>
        <dbReference type="Proteomes" id="UP001303473"/>
    </source>
</evidence>
<protein>
    <submittedName>
        <fullName evidence="2">Hemerythrin HHE cation binding domain-containing protein</fullName>
    </submittedName>
</protein>
<dbReference type="AlphaFoldDB" id="A0AAN6S1J0"/>
<sequence length="277" mass="30901">MAAAAAAAVYADHPFPLITTPNFKLLAPKDTVTPSDGPSDSNKKPDVFDDCASEMACVHNIIMRGLNSIYLQAPHIKTSDQKSFLNYVMNWHKLLHVHHRGEEEGFFPDLEAMAGEKGILEANVTQHKAFHDGVDSFKGYVGDVQAGKQKYDGKRIQALIDGFGQTLVQHLADEIPSLQNLRSYGEGKMAGYRKRCDKEGEDNMKAIGTAGLCFVFANMDVHYEDDLWKSFPPAPAPVKFLVRNVFWWMNADQWKFAACDRQGKLRPLYAVPVPRSA</sequence>
<evidence type="ECO:0000259" key="1">
    <source>
        <dbReference type="Pfam" id="PF01814"/>
    </source>
</evidence>
<proteinExistence type="predicted"/>
<feature type="domain" description="Hemerythrin-like" evidence="1">
    <location>
        <begin position="59"/>
        <end position="174"/>
    </location>
</feature>
<name>A0AAN6S1J0_9PEZI</name>
<gene>
    <name evidence="2" type="ORF">QBC46DRAFT_394719</name>
</gene>
<comment type="caution">
    <text evidence="2">The sequence shown here is derived from an EMBL/GenBank/DDBJ whole genome shotgun (WGS) entry which is preliminary data.</text>
</comment>
<dbReference type="Proteomes" id="UP001303473">
    <property type="component" value="Unassembled WGS sequence"/>
</dbReference>
<dbReference type="PANTHER" id="PTHR38048:SF2">
    <property type="entry name" value="HEMERYTHRIN-LIKE DOMAIN-CONTAINING PROTEIN"/>
    <property type="match status" value="1"/>
</dbReference>
<dbReference type="InterPro" id="IPR012312">
    <property type="entry name" value="Hemerythrin-like"/>
</dbReference>
<accession>A0AAN6S1J0</accession>
<dbReference type="InterPro" id="IPR053206">
    <property type="entry name" value="Dimeric_xanthone_biosynth"/>
</dbReference>
<dbReference type="PANTHER" id="PTHR38048">
    <property type="entry name" value="EXPRESSED PROTEIN"/>
    <property type="match status" value="1"/>
</dbReference>
<evidence type="ECO:0000313" key="2">
    <source>
        <dbReference type="EMBL" id="KAK3936573.1"/>
    </source>
</evidence>
<reference evidence="3" key="1">
    <citation type="journal article" date="2023" name="Mol. Phylogenet. Evol.">
        <title>Genome-scale phylogeny and comparative genomics of the fungal order Sordariales.</title>
        <authorList>
            <person name="Hensen N."/>
            <person name="Bonometti L."/>
            <person name="Westerberg I."/>
            <person name="Brannstrom I.O."/>
            <person name="Guillou S."/>
            <person name="Cros-Aarteil S."/>
            <person name="Calhoun S."/>
            <person name="Haridas S."/>
            <person name="Kuo A."/>
            <person name="Mondo S."/>
            <person name="Pangilinan J."/>
            <person name="Riley R."/>
            <person name="LaButti K."/>
            <person name="Andreopoulos B."/>
            <person name="Lipzen A."/>
            <person name="Chen C."/>
            <person name="Yan M."/>
            <person name="Daum C."/>
            <person name="Ng V."/>
            <person name="Clum A."/>
            <person name="Steindorff A."/>
            <person name="Ohm R.A."/>
            <person name="Martin F."/>
            <person name="Silar P."/>
            <person name="Natvig D.O."/>
            <person name="Lalanne C."/>
            <person name="Gautier V."/>
            <person name="Ament-Velasquez S.L."/>
            <person name="Kruys A."/>
            <person name="Hutchinson M.I."/>
            <person name="Powell A.J."/>
            <person name="Barry K."/>
            <person name="Miller A.N."/>
            <person name="Grigoriev I.V."/>
            <person name="Debuchy R."/>
            <person name="Gladieux P."/>
            <person name="Hiltunen Thoren M."/>
            <person name="Johannesson H."/>
        </authorList>
    </citation>
    <scope>NUCLEOTIDE SEQUENCE [LARGE SCALE GENOMIC DNA]</scope>
    <source>
        <strain evidence="3">CBS 340.73</strain>
    </source>
</reference>
<organism evidence="2 3">
    <name type="scientific">Diplogelasinospora grovesii</name>
    <dbReference type="NCBI Taxonomy" id="303347"/>
    <lineage>
        <taxon>Eukaryota</taxon>
        <taxon>Fungi</taxon>
        <taxon>Dikarya</taxon>
        <taxon>Ascomycota</taxon>
        <taxon>Pezizomycotina</taxon>
        <taxon>Sordariomycetes</taxon>
        <taxon>Sordariomycetidae</taxon>
        <taxon>Sordariales</taxon>
        <taxon>Diplogelasinosporaceae</taxon>
        <taxon>Diplogelasinospora</taxon>
    </lineage>
</organism>